<feature type="compositionally biased region" description="Polar residues" evidence="1">
    <location>
        <begin position="33"/>
        <end position="44"/>
    </location>
</feature>
<evidence type="ECO:0000256" key="1">
    <source>
        <dbReference type="SAM" id="MobiDB-lite"/>
    </source>
</evidence>
<dbReference type="GO" id="GO:0003676">
    <property type="term" value="F:nucleic acid binding"/>
    <property type="evidence" value="ECO:0007669"/>
    <property type="project" value="InterPro"/>
</dbReference>
<reference evidence="2 3" key="1">
    <citation type="journal article" date="2010" name="Cell">
        <title>The genome of Naegleria gruberi illuminates early eukaryotic versatility.</title>
        <authorList>
            <person name="Fritz-Laylin L.K."/>
            <person name="Prochnik S.E."/>
            <person name="Ginger M.L."/>
            <person name="Dacks J.B."/>
            <person name="Carpenter M.L."/>
            <person name="Field M.C."/>
            <person name="Kuo A."/>
            <person name="Paredez A."/>
            <person name="Chapman J."/>
            <person name="Pham J."/>
            <person name="Shu S."/>
            <person name="Neupane R."/>
            <person name="Cipriano M."/>
            <person name="Mancuso J."/>
            <person name="Tu H."/>
            <person name="Salamov A."/>
            <person name="Lindquist E."/>
            <person name="Shapiro H."/>
            <person name="Lucas S."/>
            <person name="Grigoriev I.V."/>
            <person name="Cande W.Z."/>
            <person name="Fulton C."/>
            <person name="Rokhsar D.S."/>
            <person name="Dawson S.C."/>
        </authorList>
    </citation>
    <scope>NUCLEOTIDE SEQUENCE [LARGE SCALE GENOMIC DNA]</scope>
    <source>
        <strain evidence="2 3">NEG-M</strain>
    </source>
</reference>
<sequence>MSNKQSSSYDTSPQSFSSYSNLIDLLPSVSQVPSWTCTQDQPDNTPIKKKDEKTPGKKKEEKPKKLKKGTKRKFENVEEAIHDQLTMKNVKFLKEFLKSEFGETGGNLRKDALVAKLVTRICSSVEEETDERDESFEDNIKKKALLIVERNQETYNESQAKKAKLVNLEETEKKENPDDKIVLIGFKNKRKVGYVQKTREEQIKLVEKYKEQYSTPDRGSQQEFAKQNNISPSQFSRYLSACKRNELTLKVERGHPPPLLLKDQILQVIDITRKERSEKKQVSNIRLGEIMKEVAGLKKTPSVDYISKFSKKFLYKRKIKTTITKRERIETAYEQLYRTYYYYCFYAAIMFRNLKSIDRSKIVVFDETGTNTKATERTNTPIKDDDAVVLQLADDIKDTFLVAVTAEGGVLPVSIVESVPGKKSTINGNKVTVEEKIAGVHIEHIEQWVEKVYIPNSKEGDILLWDNLSHHKCKSVQKILKQHNRINILLPVGGHHQSPLDNMCFRYAKRELADWKKNNSNSDRKSRNAAFEQIISNMNPDVIVNSFRKCLMDIWNYDSEEEYLKYVRASLKMNNDLYDLYIREFNPMCIGQFYVELPTPSVKVETDEKLDQDPILDDVNNPWIDSDSMKENFDQKQVEQISKIILHIQNKTEFNHNIQQNAANLQLYVLSTETIACSITLSTEALETIKDDTVFLPGNTFDIFGICFSKISSQYLQYIPSDFSQRVTNQSKKFIETNLPKSMKFTSKGFIIFPVARSLHWYLLIYDCQSTDWFLFDSFAKDFSVIESETSELFEMLPSFIVKPKTVRKTLQKKIQVDGNHCGDYCVLLMDFLSAGFSLSDAVDIMTKPFSISNYRAILVARLKHLHVVEFEPQSPLSESEGFQSEPKKSSKIELGDYDEELDELFNESWEDSIFGKKIQ</sequence>
<dbReference type="InterPro" id="IPR036397">
    <property type="entry name" value="RNaseH_sf"/>
</dbReference>
<accession>D2W255</accession>
<dbReference type="KEGG" id="ngr:NAEGRDRAFT_75468"/>
<dbReference type="Proteomes" id="UP000006671">
    <property type="component" value="Unassembled WGS sequence"/>
</dbReference>
<gene>
    <name evidence="2" type="ORF">NAEGRDRAFT_75468</name>
</gene>
<dbReference type="RefSeq" id="XP_002669668.1">
    <property type="nucleotide sequence ID" value="XM_002669622.1"/>
</dbReference>
<dbReference type="Gene3D" id="3.40.395.10">
    <property type="entry name" value="Adenoviral Proteinase, Chain A"/>
    <property type="match status" value="1"/>
</dbReference>
<protein>
    <submittedName>
        <fullName evidence="2">Predicted protein</fullName>
    </submittedName>
</protein>
<dbReference type="InterPro" id="IPR038765">
    <property type="entry name" value="Papain-like_cys_pep_sf"/>
</dbReference>
<dbReference type="Gene3D" id="3.30.420.10">
    <property type="entry name" value="Ribonuclease H-like superfamily/Ribonuclease H"/>
    <property type="match status" value="1"/>
</dbReference>
<proteinExistence type="predicted"/>
<feature type="compositionally biased region" description="Basic and acidic residues" evidence="1">
    <location>
        <begin position="46"/>
        <end position="63"/>
    </location>
</feature>
<dbReference type="EMBL" id="GG738924">
    <property type="protein sequence ID" value="EFC36924.1"/>
    <property type="molecule type" value="Genomic_DNA"/>
</dbReference>
<dbReference type="VEuPathDB" id="AmoebaDB:NAEGRDRAFT_75468"/>
<dbReference type="SUPFAM" id="SSF54001">
    <property type="entry name" value="Cysteine proteinases"/>
    <property type="match status" value="1"/>
</dbReference>
<dbReference type="GeneID" id="8856162"/>
<keyword evidence="3" id="KW-1185">Reference proteome</keyword>
<dbReference type="InParanoid" id="D2W255"/>
<name>D2W255_NAEGR</name>
<organism evidence="3">
    <name type="scientific">Naegleria gruberi</name>
    <name type="common">Amoeba</name>
    <dbReference type="NCBI Taxonomy" id="5762"/>
    <lineage>
        <taxon>Eukaryota</taxon>
        <taxon>Discoba</taxon>
        <taxon>Heterolobosea</taxon>
        <taxon>Tetramitia</taxon>
        <taxon>Eutetramitia</taxon>
        <taxon>Vahlkampfiidae</taxon>
        <taxon>Naegleria</taxon>
    </lineage>
</organism>
<feature type="region of interest" description="Disordered" evidence="1">
    <location>
        <begin position="33"/>
        <end position="70"/>
    </location>
</feature>
<evidence type="ECO:0000313" key="2">
    <source>
        <dbReference type="EMBL" id="EFC36924.1"/>
    </source>
</evidence>
<evidence type="ECO:0000313" key="3">
    <source>
        <dbReference type="Proteomes" id="UP000006671"/>
    </source>
</evidence>
<dbReference type="AlphaFoldDB" id="D2W255"/>